<evidence type="ECO:0000313" key="2">
    <source>
        <dbReference type="Proteomes" id="UP000276133"/>
    </source>
</evidence>
<evidence type="ECO:0000313" key="1">
    <source>
        <dbReference type="EMBL" id="RNA01533.1"/>
    </source>
</evidence>
<dbReference type="AlphaFoldDB" id="A0A3M7PR82"/>
<reference evidence="1 2" key="1">
    <citation type="journal article" date="2018" name="Sci. Rep.">
        <title>Genomic signatures of local adaptation to the degree of environmental predictability in rotifers.</title>
        <authorList>
            <person name="Franch-Gras L."/>
            <person name="Hahn C."/>
            <person name="Garcia-Roger E.M."/>
            <person name="Carmona M.J."/>
            <person name="Serra M."/>
            <person name="Gomez A."/>
        </authorList>
    </citation>
    <scope>NUCLEOTIDE SEQUENCE [LARGE SCALE GENOMIC DNA]</scope>
    <source>
        <strain evidence="1">HYR1</strain>
    </source>
</reference>
<dbReference type="EMBL" id="REGN01009284">
    <property type="protein sequence ID" value="RNA01533.1"/>
    <property type="molecule type" value="Genomic_DNA"/>
</dbReference>
<proteinExistence type="predicted"/>
<comment type="caution">
    <text evidence="1">The sequence shown here is derived from an EMBL/GenBank/DDBJ whole genome shotgun (WGS) entry which is preliminary data.</text>
</comment>
<keyword evidence="2" id="KW-1185">Reference proteome</keyword>
<name>A0A3M7PR82_BRAPC</name>
<gene>
    <name evidence="1" type="ORF">BpHYR1_002420</name>
</gene>
<protein>
    <submittedName>
        <fullName evidence="1">Uncharacterized protein</fullName>
    </submittedName>
</protein>
<sequence>MLYWCLCKWTINGPKFSKTVTVTVLTVPNLVVQIYNLNICRSRLLDGLKNVMLKNRDTKKRAFMILVAIYLKNDVNLLDVYRQPFITNLKSVPMVVFDYRSNCPLEGIEIPIV</sequence>
<dbReference type="Proteomes" id="UP000276133">
    <property type="component" value="Unassembled WGS sequence"/>
</dbReference>
<accession>A0A3M7PR82</accession>
<organism evidence="1 2">
    <name type="scientific">Brachionus plicatilis</name>
    <name type="common">Marine rotifer</name>
    <name type="synonym">Brachionus muelleri</name>
    <dbReference type="NCBI Taxonomy" id="10195"/>
    <lineage>
        <taxon>Eukaryota</taxon>
        <taxon>Metazoa</taxon>
        <taxon>Spiralia</taxon>
        <taxon>Gnathifera</taxon>
        <taxon>Rotifera</taxon>
        <taxon>Eurotatoria</taxon>
        <taxon>Monogononta</taxon>
        <taxon>Pseudotrocha</taxon>
        <taxon>Ploima</taxon>
        <taxon>Brachionidae</taxon>
        <taxon>Brachionus</taxon>
    </lineage>
</organism>